<protein>
    <submittedName>
        <fullName evidence="2">Uncharacterized protein</fullName>
    </submittedName>
</protein>
<evidence type="ECO:0000256" key="1">
    <source>
        <dbReference type="SAM" id="MobiDB-lite"/>
    </source>
</evidence>
<evidence type="ECO:0000313" key="3">
    <source>
        <dbReference type="Proteomes" id="UP001168821"/>
    </source>
</evidence>
<dbReference type="Proteomes" id="UP001168821">
    <property type="component" value="Unassembled WGS sequence"/>
</dbReference>
<sequence>MPAGSPFPKTGAPPKTLPPPPQSGGVRLLRSAADAFPCRTSPTRQHVPSSAPSANALRRRLSWRGRPYKTVDQARTVAILPQGAAGRHPVTSP</sequence>
<feature type="region of interest" description="Disordered" evidence="1">
    <location>
        <begin position="1"/>
        <end position="27"/>
    </location>
</feature>
<reference evidence="2" key="1">
    <citation type="journal article" date="2023" name="G3 (Bethesda)">
        <title>Whole genome assemblies of Zophobas morio and Tenebrio molitor.</title>
        <authorList>
            <person name="Kaur S."/>
            <person name="Stinson S.A."/>
            <person name="diCenzo G.C."/>
        </authorList>
    </citation>
    <scope>NUCLEOTIDE SEQUENCE</scope>
    <source>
        <strain evidence="2">QUZm001</strain>
    </source>
</reference>
<evidence type="ECO:0000313" key="2">
    <source>
        <dbReference type="EMBL" id="KAJ3658168.1"/>
    </source>
</evidence>
<gene>
    <name evidence="2" type="ORF">Zmor_009925</name>
</gene>
<name>A0AA38IHX7_9CUCU</name>
<organism evidence="2 3">
    <name type="scientific">Zophobas morio</name>
    <dbReference type="NCBI Taxonomy" id="2755281"/>
    <lineage>
        <taxon>Eukaryota</taxon>
        <taxon>Metazoa</taxon>
        <taxon>Ecdysozoa</taxon>
        <taxon>Arthropoda</taxon>
        <taxon>Hexapoda</taxon>
        <taxon>Insecta</taxon>
        <taxon>Pterygota</taxon>
        <taxon>Neoptera</taxon>
        <taxon>Endopterygota</taxon>
        <taxon>Coleoptera</taxon>
        <taxon>Polyphaga</taxon>
        <taxon>Cucujiformia</taxon>
        <taxon>Tenebrionidae</taxon>
        <taxon>Zophobas</taxon>
    </lineage>
</organism>
<proteinExistence type="predicted"/>
<keyword evidence="3" id="KW-1185">Reference proteome</keyword>
<dbReference type="EMBL" id="JALNTZ010000003">
    <property type="protein sequence ID" value="KAJ3658168.1"/>
    <property type="molecule type" value="Genomic_DNA"/>
</dbReference>
<dbReference type="AlphaFoldDB" id="A0AA38IHX7"/>
<accession>A0AA38IHX7</accession>
<comment type="caution">
    <text evidence="2">The sequence shown here is derived from an EMBL/GenBank/DDBJ whole genome shotgun (WGS) entry which is preliminary data.</text>
</comment>